<evidence type="ECO:0000313" key="2">
    <source>
        <dbReference type="EMBL" id="EAQ12628.1"/>
    </source>
</evidence>
<dbReference type="AlphaFoldDB" id="A3VH73"/>
<proteinExistence type="predicted"/>
<evidence type="ECO:0000256" key="1">
    <source>
        <dbReference type="SAM" id="MobiDB-lite"/>
    </source>
</evidence>
<accession>A3VH73</accession>
<sequence>MKLHCRIDDLLRPIGGEKLGHRGLAGDPRRAGILGPRGAVDEKRGGVDVERHVGDMPLHHLKLGQRRALYAAVGNPVQRLVQRAAGETERGGGDRGAEHVEHRHRDAEPLAGAADHGRGLHPAVFEPEGGERMGRDGFQPFGHLEPRQVRGDDEARQPLGARCLARAGKERIDVRDLAVRDPRLFAVQDVIVTVAGGGHRGTGHVGPRSGFRQSEGRNRLTAAGLGQPFLPLGVASKKRDRPGAKPLHRKGEIGQTVVPGERFADQGKASHVEVACLAGGMLQKARVTQGPHQRAAGGVGVRVVNLTQVGRRPILQPCGEVAVARLEERPVEITRVGHQSPSNTGVWPAMKAS</sequence>
<protein>
    <submittedName>
        <fullName evidence="2">Uncharacterized protein</fullName>
    </submittedName>
</protein>
<evidence type="ECO:0000313" key="3">
    <source>
        <dbReference type="Proteomes" id="UP000002931"/>
    </source>
</evidence>
<feature type="compositionally biased region" description="Basic and acidic residues" evidence="1">
    <location>
        <begin position="144"/>
        <end position="156"/>
    </location>
</feature>
<dbReference type="Proteomes" id="UP000002931">
    <property type="component" value="Unassembled WGS sequence"/>
</dbReference>
<feature type="region of interest" description="Disordered" evidence="1">
    <location>
        <begin position="128"/>
        <end position="156"/>
    </location>
</feature>
<name>A3VH73_9RHOB</name>
<dbReference type="EMBL" id="AAMT01000008">
    <property type="protein sequence ID" value="EAQ12628.1"/>
    <property type="molecule type" value="Genomic_DNA"/>
</dbReference>
<comment type="caution">
    <text evidence="2">The sequence shown here is derived from an EMBL/GenBank/DDBJ whole genome shotgun (WGS) entry which is preliminary data.</text>
</comment>
<gene>
    <name evidence="2" type="ORF">RB2654_15120</name>
</gene>
<organism evidence="2 3">
    <name type="scientific">Maritimibacter alkaliphilus HTCC2654</name>
    <dbReference type="NCBI Taxonomy" id="314271"/>
    <lineage>
        <taxon>Bacteria</taxon>
        <taxon>Pseudomonadati</taxon>
        <taxon>Pseudomonadota</taxon>
        <taxon>Alphaproteobacteria</taxon>
        <taxon>Rhodobacterales</taxon>
        <taxon>Roseobacteraceae</taxon>
        <taxon>Maritimibacter</taxon>
    </lineage>
</organism>
<keyword evidence="3" id="KW-1185">Reference proteome</keyword>
<dbReference type="HOGENOM" id="CLU_784832_0_0_5"/>
<reference evidence="2 3" key="1">
    <citation type="journal article" date="2010" name="J. Bacteriol.">
        <title>Genome sequences of Pelagibaca bermudensis HTCC2601T and Maritimibacter alkaliphilus HTCC2654T, the type strains of two marine Roseobacter genera.</title>
        <authorList>
            <person name="Thrash J.C."/>
            <person name="Cho J.C."/>
            <person name="Ferriera S."/>
            <person name="Johnson J."/>
            <person name="Vergin K.L."/>
            <person name="Giovannoni S.J."/>
        </authorList>
    </citation>
    <scope>NUCLEOTIDE SEQUENCE [LARGE SCALE GENOMIC DNA]</scope>
    <source>
        <strain evidence="2 3">HTCC2654</strain>
    </source>
</reference>